<reference evidence="13" key="1">
    <citation type="journal article" date="2011" name="PLoS Biol.">
        <title>Gene gain and loss during evolution of obligate parasitism in the white rust pathogen of Arabidopsis thaliana.</title>
        <authorList>
            <person name="Kemen E."/>
            <person name="Gardiner A."/>
            <person name="Schultz-Larsen T."/>
            <person name="Kemen A.C."/>
            <person name="Balmuth A.L."/>
            <person name="Robert-Seilaniantz A."/>
            <person name="Bailey K."/>
            <person name="Holub E."/>
            <person name="Studholme D.J."/>
            <person name="Maclean D."/>
            <person name="Jones J.D."/>
        </authorList>
    </citation>
    <scope>NUCLEOTIDE SEQUENCE</scope>
</reference>
<dbReference type="InterPro" id="IPR000961">
    <property type="entry name" value="AGC-kinase_C"/>
</dbReference>
<dbReference type="InterPro" id="IPR001849">
    <property type="entry name" value="PH_domain"/>
</dbReference>
<evidence type="ECO:0000256" key="5">
    <source>
        <dbReference type="ARBA" id="ARBA00022741"/>
    </source>
</evidence>
<dbReference type="Gene3D" id="1.10.510.10">
    <property type="entry name" value="Transferase(Phosphotransferase) domain 1"/>
    <property type="match status" value="1"/>
</dbReference>
<dbReference type="SMART" id="SM00233">
    <property type="entry name" value="PH"/>
    <property type="match status" value="1"/>
</dbReference>
<evidence type="ECO:0000256" key="4">
    <source>
        <dbReference type="ARBA" id="ARBA00022679"/>
    </source>
</evidence>
<evidence type="ECO:0000256" key="6">
    <source>
        <dbReference type="ARBA" id="ARBA00022777"/>
    </source>
</evidence>
<proteinExistence type="inferred from homology"/>
<feature type="domain" description="Protein kinase" evidence="11">
    <location>
        <begin position="505"/>
        <end position="773"/>
    </location>
</feature>
<dbReference type="InterPro" id="IPR000719">
    <property type="entry name" value="Prot_kinase_dom"/>
</dbReference>
<keyword evidence="7 8" id="KW-0067">ATP-binding</keyword>
<keyword evidence="5 8" id="KW-0547">Nucleotide-binding</keyword>
<organism evidence="13">
    <name type="scientific">Albugo laibachii Nc14</name>
    <dbReference type="NCBI Taxonomy" id="890382"/>
    <lineage>
        <taxon>Eukaryota</taxon>
        <taxon>Sar</taxon>
        <taxon>Stramenopiles</taxon>
        <taxon>Oomycota</taxon>
        <taxon>Peronosporomycetes</taxon>
        <taxon>Albuginales</taxon>
        <taxon>Albuginaceae</taxon>
        <taxon>Albugo</taxon>
    </lineage>
</organism>
<dbReference type="SMART" id="SM00220">
    <property type="entry name" value="S_TKc"/>
    <property type="match status" value="1"/>
</dbReference>
<dbReference type="Pfam" id="PF00169">
    <property type="entry name" value="PH"/>
    <property type="match status" value="1"/>
</dbReference>
<keyword evidence="3" id="KW-0597">Phosphoprotein</keyword>
<dbReference type="InterPro" id="IPR045270">
    <property type="entry name" value="STKc_AGC"/>
</dbReference>
<evidence type="ECO:0000256" key="2">
    <source>
        <dbReference type="ARBA" id="ARBA00022527"/>
    </source>
</evidence>
<evidence type="ECO:0000256" key="3">
    <source>
        <dbReference type="ARBA" id="ARBA00022553"/>
    </source>
</evidence>
<dbReference type="SUPFAM" id="SSF50729">
    <property type="entry name" value="PH domain-like"/>
    <property type="match status" value="1"/>
</dbReference>
<feature type="binding site" evidence="8">
    <location>
        <position position="535"/>
    </location>
    <ligand>
        <name>ATP</name>
        <dbReference type="ChEBI" id="CHEBI:30616"/>
    </ligand>
</feature>
<dbReference type="InterPro" id="IPR011009">
    <property type="entry name" value="Kinase-like_dom_sf"/>
</dbReference>
<dbReference type="GO" id="GO:0005524">
    <property type="term" value="F:ATP binding"/>
    <property type="evidence" value="ECO:0007669"/>
    <property type="project" value="UniProtKB-UniRule"/>
</dbReference>
<evidence type="ECO:0000313" key="13">
    <source>
        <dbReference type="EMBL" id="CCA22329.1"/>
    </source>
</evidence>
<evidence type="ECO:0000259" key="10">
    <source>
        <dbReference type="PROSITE" id="PS50003"/>
    </source>
</evidence>
<evidence type="ECO:0000256" key="1">
    <source>
        <dbReference type="ARBA" id="ARBA00006935"/>
    </source>
</evidence>
<feature type="region of interest" description="Disordered" evidence="9">
    <location>
        <begin position="256"/>
        <end position="287"/>
    </location>
</feature>
<feature type="domain" description="AGC-kinase C-terminal" evidence="12">
    <location>
        <begin position="774"/>
        <end position="858"/>
    </location>
</feature>
<dbReference type="PANTHER" id="PTHR24351">
    <property type="entry name" value="RIBOSOMAL PROTEIN S6 KINASE"/>
    <property type="match status" value="1"/>
</dbReference>
<dbReference type="EMBL" id="FR824195">
    <property type="protein sequence ID" value="CCA22329.1"/>
    <property type="molecule type" value="Genomic_DNA"/>
</dbReference>
<accession>F0WM02</accession>
<comment type="similarity">
    <text evidence="1">Belongs to the protein kinase superfamily. AGC Ser/Thr protein kinase family. RAC subfamily.</text>
</comment>
<evidence type="ECO:0000256" key="7">
    <source>
        <dbReference type="ARBA" id="ARBA00022840"/>
    </source>
</evidence>
<evidence type="ECO:0000259" key="12">
    <source>
        <dbReference type="PROSITE" id="PS51285"/>
    </source>
</evidence>
<dbReference type="PROSITE" id="PS00108">
    <property type="entry name" value="PROTEIN_KINASE_ST"/>
    <property type="match status" value="1"/>
</dbReference>
<keyword evidence="2" id="KW-0723">Serine/threonine-protein kinase</keyword>
<feature type="region of interest" description="Disordered" evidence="9">
    <location>
        <begin position="878"/>
        <end position="935"/>
    </location>
</feature>
<dbReference type="InterPro" id="IPR017441">
    <property type="entry name" value="Protein_kinase_ATP_BS"/>
</dbReference>
<dbReference type="InterPro" id="IPR011993">
    <property type="entry name" value="PH-like_dom_sf"/>
</dbReference>
<dbReference type="CDD" id="cd05123">
    <property type="entry name" value="STKc_AGC"/>
    <property type="match status" value="1"/>
</dbReference>
<dbReference type="FunFam" id="1.10.510.10:FF:000048">
    <property type="entry name" value="Protein kinase C"/>
    <property type="match status" value="1"/>
</dbReference>
<feature type="compositionally biased region" description="Polar residues" evidence="9">
    <location>
        <begin position="55"/>
        <end position="74"/>
    </location>
</feature>
<dbReference type="GO" id="GO:0004674">
    <property type="term" value="F:protein serine/threonine kinase activity"/>
    <property type="evidence" value="ECO:0007669"/>
    <property type="project" value="UniProtKB-KW"/>
</dbReference>
<dbReference type="PROSITE" id="PS50003">
    <property type="entry name" value="PH_DOMAIN"/>
    <property type="match status" value="1"/>
</dbReference>
<dbReference type="PROSITE" id="PS50011">
    <property type="entry name" value="PROTEIN_KINASE_DOM"/>
    <property type="match status" value="1"/>
</dbReference>
<dbReference type="Pfam" id="PF00069">
    <property type="entry name" value="Pkinase"/>
    <property type="match status" value="1"/>
</dbReference>
<protein>
    <submittedName>
        <fullName evidence="13">Protein kinase putative</fullName>
    </submittedName>
</protein>
<keyword evidence="6 13" id="KW-0418">Kinase</keyword>
<feature type="domain" description="PH" evidence="10">
    <location>
        <begin position="116"/>
        <end position="222"/>
    </location>
</feature>
<dbReference type="HOGENOM" id="CLU_336949_0_0_1"/>
<feature type="compositionally biased region" description="Polar residues" evidence="9">
    <location>
        <begin position="90"/>
        <end position="99"/>
    </location>
</feature>
<evidence type="ECO:0000259" key="11">
    <source>
        <dbReference type="PROSITE" id="PS50011"/>
    </source>
</evidence>
<keyword evidence="4" id="KW-0808">Transferase</keyword>
<dbReference type="AlphaFoldDB" id="F0WM02"/>
<feature type="region of interest" description="Disordered" evidence="9">
    <location>
        <begin position="13"/>
        <end position="99"/>
    </location>
</feature>
<dbReference type="PROSITE" id="PS51285">
    <property type="entry name" value="AGC_KINASE_CTER"/>
    <property type="match status" value="1"/>
</dbReference>
<dbReference type="Gene3D" id="3.30.200.20">
    <property type="entry name" value="Phosphorylase Kinase, domain 1"/>
    <property type="match status" value="1"/>
</dbReference>
<feature type="compositionally biased region" description="Polar residues" evidence="9">
    <location>
        <begin position="13"/>
        <end position="23"/>
    </location>
</feature>
<evidence type="ECO:0000256" key="8">
    <source>
        <dbReference type="PROSITE-ProRule" id="PRU10141"/>
    </source>
</evidence>
<dbReference type="PROSITE" id="PS00107">
    <property type="entry name" value="PROTEIN_KINASE_ATP"/>
    <property type="match status" value="1"/>
</dbReference>
<dbReference type="Gene3D" id="2.30.29.30">
    <property type="entry name" value="Pleckstrin-homology domain (PH domain)/Phosphotyrosine-binding domain (PTB)"/>
    <property type="match status" value="1"/>
</dbReference>
<name>F0WM02_9STRA</name>
<evidence type="ECO:0000256" key="9">
    <source>
        <dbReference type="SAM" id="MobiDB-lite"/>
    </source>
</evidence>
<reference evidence="13" key="2">
    <citation type="submission" date="2011-02" db="EMBL/GenBank/DDBJ databases">
        <authorList>
            <person name="MacLean D."/>
        </authorList>
    </citation>
    <scope>NUCLEOTIDE SEQUENCE</scope>
</reference>
<feature type="compositionally biased region" description="Basic and acidic residues" evidence="9">
    <location>
        <begin position="895"/>
        <end position="904"/>
    </location>
</feature>
<dbReference type="CDD" id="cd00821">
    <property type="entry name" value="PH"/>
    <property type="match status" value="1"/>
</dbReference>
<gene>
    <name evidence="13" type="primary">AlNc14C150G7515</name>
    <name evidence="13" type="ORF">ALNC14_084720</name>
</gene>
<dbReference type="SUPFAM" id="SSF56112">
    <property type="entry name" value="Protein kinase-like (PK-like)"/>
    <property type="match status" value="1"/>
</dbReference>
<dbReference type="InterPro" id="IPR008271">
    <property type="entry name" value="Ser/Thr_kinase_AS"/>
</dbReference>
<sequence length="935" mass="105433">MAHIMDARMMINMRSSDLPSRSISQRKRTSTHVSTDMLSHPASCIDFKQDDNTPESDSANSSRQSRFSRLTFSSKTKEAPATYPSRVSRRSQNAGGNTLAMTRPNLIDLKTISSETVEWEGYLYKQRKLVKSWTPRYVTLHDNAIKVYKSKSHAIAKGPVRGSWLISQINSELPSTGFGAAKLQPDVCGFTIVATDGSQIHLIAWSPLVKAMWMHTVQLSVPQTDRVVTPRKKSYLSHLSGTHLFDTQIRQSLNSNELTAESTKSTESEQDSVLNRDNFSNASNKSSVSRAESAESNTLLAHRFFYKFVYLLSLREADQLTKRVPYIIRHLSKDVEFKFDLETTEATHPSCVFKGVYHGREGFLHFIALYQTKYLLDKDSKITPKHSRDRNNEIHSLHCASQTLLNVISGSQTKGTIRLRLTFTPARRISRILLSFCKADDVNAGSVDSASLSRASDSKKLRHRSQVSGDSKSVVANPMVIGEHPACFHQALLTKRSLALSFSDFDVVGVLGQGGFGTVVLVRLHHSPDELFAIKIIDKHSGAESALKERRILTGVRHPFLVCLRFAFQTQTKLYLGMDYYKGGNLYLHMHSTMQRDPNNAIGCGRRFTLEQARFYAAELAIALSYLHSCGIIYRDLKPDNVMLDKTGHIRLVDFGISKQLKLEGNNQYAPTGTLAGSPAYIAPEQLLTQRPQYGMNADWWSYGVLLYEMLTGTTPFADTNISSMYRKIQNAQVKYDRQPAMDPSAVDLLQKLLVRDPASRIGIEEIKSHPFFQSIDWERLETKDLDAPFIPANNELMENVHEHFKKMNVEKTLGQYEEVNKPGPITAGFFRRKQPKVDSNHFDEFSFCYDTNRESYMSVTMADDGWLMHQLREGAATRARLQHANSGDEPEIPSESHDEEHGDNLTSEDDAEGSKRTSLTSDEVVENRYSSEYS</sequence>